<evidence type="ECO:0000313" key="1">
    <source>
        <dbReference type="EMBL" id="DAF62553.1"/>
    </source>
</evidence>
<organism evidence="1">
    <name type="scientific">Siphoviridae sp. ct6Ob18</name>
    <dbReference type="NCBI Taxonomy" id="2827783"/>
    <lineage>
        <taxon>Viruses</taxon>
        <taxon>Duplodnaviria</taxon>
        <taxon>Heunggongvirae</taxon>
        <taxon>Uroviricota</taxon>
        <taxon>Caudoviricetes</taxon>
    </lineage>
</organism>
<dbReference type="EMBL" id="BK032824">
    <property type="protein sequence ID" value="DAF62553.1"/>
    <property type="molecule type" value="Genomic_DNA"/>
</dbReference>
<name>A0A8S5TH32_9CAUD</name>
<proteinExistence type="predicted"/>
<accession>A0A8S5TH32</accession>
<sequence length="163" mass="19840">MTKIDSNKKIDINQYKDPWDKEMHNFALGEEDKFMEWFLENANVYTFIEKVFTFEQIYDKNIKINRCFGNSQYITNKYNKTYAEGFILYPFNQKLLPDHYLIHGFNLENETVLDYTLNKVISPEYLPKEYFGIIIPKEFIIQNYNESDTYNKSLILDYWREIR</sequence>
<reference evidence="1" key="1">
    <citation type="journal article" date="2021" name="Proc. Natl. Acad. Sci. U.S.A.">
        <title>A Catalog of Tens of Thousands of Viruses from Human Metagenomes Reveals Hidden Associations with Chronic Diseases.</title>
        <authorList>
            <person name="Tisza M.J."/>
            <person name="Buck C.B."/>
        </authorList>
    </citation>
    <scope>NUCLEOTIDE SEQUENCE</scope>
    <source>
        <strain evidence="1">Ct6Ob18</strain>
    </source>
</reference>
<protein>
    <submittedName>
        <fullName evidence="1">Uncharacterized protein</fullName>
    </submittedName>
</protein>